<feature type="domain" description="WRKY" evidence="6">
    <location>
        <begin position="64"/>
        <end position="102"/>
    </location>
</feature>
<dbReference type="Gene3D" id="2.20.25.80">
    <property type="entry name" value="WRKY domain"/>
    <property type="match status" value="1"/>
</dbReference>
<proteinExistence type="predicted"/>
<keyword evidence="2" id="KW-0805">Transcription regulation</keyword>
<evidence type="ECO:0000313" key="8">
    <source>
        <dbReference type="Proteomes" id="UP001396334"/>
    </source>
</evidence>
<comment type="caution">
    <text evidence="7">The sequence shown here is derived from an EMBL/GenBank/DDBJ whole genome shotgun (WGS) entry which is preliminary data.</text>
</comment>
<sequence length="105" mass="12078">METNSGHEEQTNASNSQHPFLSMLPRENEMVRSCCSTSVNGCCRPVDVEVARTDSCVCYNMRPNYYRCAAEACKVKKRVERESQDPRFVITTYQGKHNHSDRQRS</sequence>
<keyword evidence="4" id="KW-0804">Transcription</keyword>
<protein>
    <recommendedName>
        <fullName evidence="6">WRKY domain-containing protein</fullName>
    </recommendedName>
</protein>
<reference evidence="7 8" key="1">
    <citation type="journal article" date="2024" name="G3 (Bethesda)">
        <title>Genome assembly of Hibiscus sabdariffa L. provides insights into metabolisms of medicinal natural products.</title>
        <authorList>
            <person name="Kim T."/>
        </authorList>
    </citation>
    <scope>NUCLEOTIDE SEQUENCE [LARGE SCALE GENOMIC DNA]</scope>
    <source>
        <strain evidence="7">TK-2024</strain>
        <tissue evidence="7">Old leaves</tissue>
    </source>
</reference>
<accession>A0ABR2QR29</accession>
<dbReference type="Pfam" id="PF03106">
    <property type="entry name" value="WRKY"/>
    <property type="match status" value="1"/>
</dbReference>
<keyword evidence="3" id="KW-0238">DNA-binding</keyword>
<dbReference type="PROSITE" id="PS50811">
    <property type="entry name" value="WRKY"/>
    <property type="match status" value="1"/>
</dbReference>
<dbReference type="Proteomes" id="UP001396334">
    <property type="component" value="Unassembled WGS sequence"/>
</dbReference>
<evidence type="ECO:0000256" key="4">
    <source>
        <dbReference type="ARBA" id="ARBA00023163"/>
    </source>
</evidence>
<dbReference type="EMBL" id="JBBPBN010000034">
    <property type="protein sequence ID" value="KAK9003116.1"/>
    <property type="molecule type" value="Genomic_DNA"/>
</dbReference>
<dbReference type="PANTHER" id="PTHR31221">
    <property type="entry name" value="WRKY TRANSCRIPTION FACTOR PROTEIN 1-RELATED"/>
    <property type="match status" value="1"/>
</dbReference>
<dbReference type="InterPro" id="IPR003657">
    <property type="entry name" value="WRKY_dom"/>
</dbReference>
<evidence type="ECO:0000256" key="2">
    <source>
        <dbReference type="ARBA" id="ARBA00023015"/>
    </source>
</evidence>
<dbReference type="SMART" id="SM00774">
    <property type="entry name" value="WRKY"/>
    <property type="match status" value="1"/>
</dbReference>
<dbReference type="PANTHER" id="PTHR31221:SF283">
    <property type="entry name" value="WRKY DOMAIN-CONTAINING PROTEIN"/>
    <property type="match status" value="1"/>
</dbReference>
<evidence type="ECO:0000259" key="6">
    <source>
        <dbReference type="PROSITE" id="PS50811"/>
    </source>
</evidence>
<dbReference type="SUPFAM" id="SSF118290">
    <property type="entry name" value="WRKY DNA-binding domain"/>
    <property type="match status" value="1"/>
</dbReference>
<name>A0ABR2QR29_9ROSI</name>
<evidence type="ECO:0000313" key="7">
    <source>
        <dbReference type="EMBL" id="KAK9003116.1"/>
    </source>
</evidence>
<evidence type="ECO:0000256" key="3">
    <source>
        <dbReference type="ARBA" id="ARBA00023125"/>
    </source>
</evidence>
<comment type="subcellular location">
    <subcellularLocation>
        <location evidence="1">Nucleus</location>
    </subcellularLocation>
</comment>
<organism evidence="7 8">
    <name type="scientific">Hibiscus sabdariffa</name>
    <name type="common">roselle</name>
    <dbReference type="NCBI Taxonomy" id="183260"/>
    <lineage>
        <taxon>Eukaryota</taxon>
        <taxon>Viridiplantae</taxon>
        <taxon>Streptophyta</taxon>
        <taxon>Embryophyta</taxon>
        <taxon>Tracheophyta</taxon>
        <taxon>Spermatophyta</taxon>
        <taxon>Magnoliopsida</taxon>
        <taxon>eudicotyledons</taxon>
        <taxon>Gunneridae</taxon>
        <taxon>Pentapetalae</taxon>
        <taxon>rosids</taxon>
        <taxon>malvids</taxon>
        <taxon>Malvales</taxon>
        <taxon>Malvaceae</taxon>
        <taxon>Malvoideae</taxon>
        <taxon>Hibiscus</taxon>
    </lineage>
</organism>
<keyword evidence="5" id="KW-0539">Nucleus</keyword>
<gene>
    <name evidence="7" type="ORF">V6N11_060684</name>
</gene>
<dbReference type="InterPro" id="IPR036576">
    <property type="entry name" value="WRKY_dom_sf"/>
</dbReference>
<evidence type="ECO:0000256" key="5">
    <source>
        <dbReference type="ARBA" id="ARBA00023242"/>
    </source>
</evidence>
<keyword evidence="8" id="KW-1185">Reference proteome</keyword>
<evidence type="ECO:0000256" key="1">
    <source>
        <dbReference type="ARBA" id="ARBA00004123"/>
    </source>
</evidence>
<dbReference type="InterPro" id="IPR044810">
    <property type="entry name" value="WRKY_plant"/>
</dbReference>